<keyword evidence="1" id="KW-0472">Membrane</keyword>
<organism evidence="2 3">
    <name type="scientific">Paenibacillus ehimensis</name>
    <dbReference type="NCBI Taxonomy" id="79264"/>
    <lineage>
        <taxon>Bacteria</taxon>
        <taxon>Bacillati</taxon>
        <taxon>Bacillota</taxon>
        <taxon>Bacilli</taxon>
        <taxon>Bacillales</taxon>
        <taxon>Paenibacillaceae</taxon>
        <taxon>Paenibacillus</taxon>
    </lineage>
</organism>
<sequence length="77" mass="8697">MNTKNQNESDDRYEELFLQFAQRAERWIAGAVVGCAIALAASQLLLLNPRIRYVLVKVEQLEGLPYSMSRLQAAEGK</sequence>
<dbReference type="Proteomes" id="UP001168883">
    <property type="component" value="Unassembled WGS sequence"/>
</dbReference>
<keyword evidence="1" id="KW-0812">Transmembrane</keyword>
<evidence type="ECO:0000256" key="1">
    <source>
        <dbReference type="SAM" id="Phobius"/>
    </source>
</evidence>
<dbReference type="EMBL" id="JAUMKJ010000024">
    <property type="protein sequence ID" value="MDO3679200.1"/>
    <property type="molecule type" value="Genomic_DNA"/>
</dbReference>
<evidence type="ECO:0000313" key="3">
    <source>
        <dbReference type="Proteomes" id="UP001168883"/>
    </source>
</evidence>
<gene>
    <name evidence="2" type="ORF">Q3C12_19505</name>
</gene>
<keyword evidence="3" id="KW-1185">Reference proteome</keyword>
<feature type="transmembrane region" description="Helical" evidence="1">
    <location>
        <begin position="27"/>
        <end position="47"/>
    </location>
</feature>
<name>A0ABT8VE10_9BACL</name>
<protein>
    <submittedName>
        <fullName evidence="2">Uncharacterized protein</fullName>
    </submittedName>
</protein>
<evidence type="ECO:0000313" key="2">
    <source>
        <dbReference type="EMBL" id="MDO3679200.1"/>
    </source>
</evidence>
<comment type="caution">
    <text evidence="2">The sequence shown here is derived from an EMBL/GenBank/DDBJ whole genome shotgun (WGS) entry which is preliminary data.</text>
</comment>
<dbReference type="RefSeq" id="WP_302879422.1">
    <property type="nucleotide sequence ID" value="NZ_JARLKN010000091.1"/>
</dbReference>
<keyword evidence="1" id="KW-1133">Transmembrane helix</keyword>
<proteinExistence type="predicted"/>
<reference evidence="2" key="1">
    <citation type="submission" date="2023-07" db="EMBL/GenBank/DDBJ databases">
        <authorList>
            <person name="Aktuganov G."/>
            <person name="Boyko T."/>
            <person name="Delegan Y."/>
            <person name="Galimzianova N."/>
            <person name="Gilvanova E."/>
            <person name="Korobov V."/>
            <person name="Kuzmina L."/>
            <person name="Melentiev A."/>
            <person name="Milman P."/>
            <person name="Ryabova A."/>
            <person name="Stupak E."/>
            <person name="Yasakov T."/>
            <person name="Zharikova N."/>
            <person name="Zhurenko E."/>
        </authorList>
    </citation>
    <scope>NUCLEOTIDE SEQUENCE</scope>
    <source>
        <strain evidence="2">IB-739</strain>
    </source>
</reference>
<accession>A0ABT8VE10</accession>